<dbReference type="PANTHER" id="PTHR10509:SF14">
    <property type="entry name" value="CAFFEOYL-COA O-METHYLTRANSFERASE 3-RELATED"/>
    <property type="match status" value="1"/>
</dbReference>
<name>A0ABX1G4V5_9MICC</name>
<dbReference type="Pfam" id="PF01596">
    <property type="entry name" value="Methyltransf_3"/>
    <property type="match status" value="1"/>
</dbReference>
<dbReference type="InterPro" id="IPR050362">
    <property type="entry name" value="Cation-dep_OMT"/>
</dbReference>
<keyword evidence="1" id="KW-0489">Methyltransferase</keyword>
<keyword evidence="5" id="KW-1185">Reference proteome</keyword>
<dbReference type="PROSITE" id="PS51682">
    <property type="entry name" value="SAM_OMT_I"/>
    <property type="match status" value="1"/>
</dbReference>
<dbReference type="Proteomes" id="UP000746595">
    <property type="component" value="Unassembled WGS sequence"/>
</dbReference>
<dbReference type="EMBL" id="JAAWVT010000004">
    <property type="protein sequence ID" value="NKG21269.1"/>
    <property type="molecule type" value="Genomic_DNA"/>
</dbReference>
<gene>
    <name evidence="4" type="ORF">HED64_11205</name>
</gene>
<evidence type="ECO:0000256" key="1">
    <source>
        <dbReference type="ARBA" id="ARBA00022603"/>
    </source>
</evidence>
<proteinExistence type="predicted"/>
<dbReference type="SUPFAM" id="SSF53335">
    <property type="entry name" value="S-adenosyl-L-methionine-dependent methyltransferases"/>
    <property type="match status" value="1"/>
</dbReference>
<dbReference type="InterPro" id="IPR029063">
    <property type="entry name" value="SAM-dependent_MTases_sf"/>
</dbReference>
<keyword evidence="2" id="KW-0808">Transferase</keyword>
<protein>
    <submittedName>
        <fullName evidence="4">O-methyltransferase</fullName>
    </submittedName>
</protein>
<comment type="caution">
    <text evidence="4">The sequence shown here is derived from an EMBL/GenBank/DDBJ whole genome shotgun (WGS) entry which is preliminary data.</text>
</comment>
<dbReference type="RefSeq" id="WP_168152127.1">
    <property type="nucleotide sequence ID" value="NZ_JAAWVT010000004.1"/>
</dbReference>
<evidence type="ECO:0000313" key="4">
    <source>
        <dbReference type="EMBL" id="NKG21269.1"/>
    </source>
</evidence>
<evidence type="ECO:0000256" key="3">
    <source>
        <dbReference type="ARBA" id="ARBA00022691"/>
    </source>
</evidence>
<sequence>MEPPTEPVTPTDIDTYLVAKLLEPDPAMAAARELADEEGLPHIEVSELQGKFLMLLAQMSGAKRVLEIGTLGGYSTTWLARGVGVDGHVTTCEFEPLHARVAADNLKACGVGDRVDIRIGAARQTLDAMLAEDCEPFDLIFIDADKENNPHYINSAIMLGRPGTVLVVDNVVRSGAVLHAGDALSDAGRLINGVRAGIDRLAADPRVDATALQTVGAKGWDGFALALVR</sequence>
<dbReference type="Gene3D" id="3.40.50.150">
    <property type="entry name" value="Vaccinia Virus protein VP39"/>
    <property type="match status" value="1"/>
</dbReference>
<evidence type="ECO:0000313" key="5">
    <source>
        <dbReference type="Proteomes" id="UP000746595"/>
    </source>
</evidence>
<accession>A0ABX1G4V5</accession>
<dbReference type="InterPro" id="IPR002935">
    <property type="entry name" value="SAM_O-MeTrfase"/>
</dbReference>
<keyword evidence="3" id="KW-0949">S-adenosyl-L-methionine</keyword>
<evidence type="ECO:0000256" key="2">
    <source>
        <dbReference type="ARBA" id="ARBA00022679"/>
    </source>
</evidence>
<dbReference type="PANTHER" id="PTHR10509">
    <property type="entry name" value="O-METHYLTRANSFERASE-RELATED"/>
    <property type="match status" value="1"/>
</dbReference>
<organism evidence="4 5">
    <name type="scientific">Paeniglutamicibacter terrestris</name>
    <dbReference type="NCBI Taxonomy" id="2723403"/>
    <lineage>
        <taxon>Bacteria</taxon>
        <taxon>Bacillati</taxon>
        <taxon>Actinomycetota</taxon>
        <taxon>Actinomycetes</taxon>
        <taxon>Micrococcales</taxon>
        <taxon>Micrococcaceae</taxon>
        <taxon>Paeniglutamicibacter</taxon>
    </lineage>
</organism>
<reference evidence="4 5" key="1">
    <citation type="submission" date="2020-04" db="EMBL/GenBank/DDBJ databases">
        <title>Paeniglutamicibacter sp. ANT13_2, a novel actinomycete isolated from sediment in Antarctica.</title>
        <authorList>
            <person name="Sakdapetsiri C."/>
            <person name="Pinyakong O."/>
        </authorList>
    </citation>
    <scope>NUCLEOTIDE SEQUENCE [LARGE SCALE GENOMIC DNA]</scope>
    <source>
        <strain evidence="4 5">ANT13_2</strain>
    </source>
</reference>
<dbReference type="CDD" id="cd02440">
    <property type="entry name" value="AdoMet_MTases"/>
    <property type="match status" value="1"/>
</dbReference>